<dbReference type="Pfam" id="PF05585">
    <property type="entry name" value="DUF1758"/>
    <property type="match status" value="1"/>
</dbReference>
<feature type="domain" description="DUF1758" evidence="3">
    <location>
        <begin position="458"/>
        <end position="604"/>
    </location>
</feature>
<dbReference type="AlphaFoldDB" id="A0A0B2VY57"/>
<dbReference type="OMA" id="DYFHEIS"/>
<feature type="region of interest" description="Disordered" evidence="2">
    <location>
        <begin position="326"/>
        <end position="416"/>
    </location>
</feature>
<dbReference type="Proteomes" id="UP000031036">
    <property type="component" value="Unassembled WGS sequence"/>
</dbReference>
<evidence type="ECO:0000256" key="2">
    <source>
        <dbReference type="SAM" id="MobiDB-lite"/>
    </source>
</evidence>
<feature type="coiled-coil region" evidence="1">
    <location>
        <begin position="251"/>
        <end position="281"/>
    </location>
</feature>
<dbReference type="OrthoDB" id="5864015at2759"/>
<dbReference type="EMBL" id="JPKZ01000562">
    <property type="protein sequence ID" value="KHN86603.1"/>
    <property type="molecule type" value="Genomic_DNA"/>
</dbReference>
<protein>
    <recommendedName>
        <fullName evidence="3">DUF1758 domain-containing protein</fullName>
    </recommendedName>
</protein>
<dbReference type="InterPro" id="IPR008737">
    <property type="entry name" value="DUF1758"/>
</dbReference>
<proteinExistence type="predicted"/>
<feature type="compositionally biased region" description="Polar residues" evidence="2">
    <location>
        <begin position="401"/>
        <end position="416"/>
    </location>
</feature>
<evidence type="ECO:0000256" key="1">
    <source>
        <dbReference type="SAM" id="Coils"/>
    </source>
</evidence>
<dbReference type="PANTHER" id="PTHR47331">
    <property type="entry name" value="PHD-TYPE DOMAIN-CONTAINING PROTEIN"/>
    <property type="match status" value="1"/>
</dbReference>
<comment type="caution">
    <text evidence="4">The sequence shown here is derived from an EMBL/GenBank/DDBJ whole genome shotgun (WGS) entry which is preliminary data.</text>
</comment>
<organism evidence="4 5">
    <name type="scientific">Toxocara canis</name>
    <name type="common">Canine roundworm</name>
    <dbReference type="NCBI Taxonomy" id="6265"/>
    <lineage>
        <taxon>Eukaryota</taxon>
        <taxon>Metazoa</taxon>
        <taxon>Ecdysozoa</taxon>
        <taxon>Nematoda</taxon>
        <taxon>Chromadorea</taxon>
        <taxon>Rhabditida</taxon>
        <taxon>Spirurina</taxon>
        <taxon>Ascaridomorpha</taxon>
        <taxon>Ascaridoidea</taxon>
        <taxon>Toxocaridae</taxon>
        <taxon>Toxocara</taxon>
    </lineage>
</organism>
<sequence>MASTAFQASLKVKSNLLKATATSVRFPDLRELAAAPDPQAAFRTALLQVEAAMRKMERHISEVEGHHTAWLDYIKQLRTAAERANEASTYQTVIEAPDNFLTLLGEARDVLDDLITAKLNLELHIAPPVSPSGSVPTGNNTPVQQPQPPPPINAIQLPRLQIPKFDGQYRKWPQFWATFLHTVDSQPLADIEKLSYLLSYLEDKALEAIGGFTVAPENYEAVKTTLQQRFGRSEVLLKSLYAELQDTTTLIKDLEECVANVERVLQQLEQMGENIDNAQTELCIEKRLPRWALLEVEQAKQADAAWSVRKLRDKLQAIVRIRENMRTATTEKASHENRQVQRQDGRRERRKSGRVSREECLRHTSALPAVTKRQIERKGKARDSTQPRKGHPTALCKTWHRSQQGKQENPRGETQAQTVRTVAAIATPEQQTHDRTVLLLATIVAVKGDAPHTKMLKMPVLFDVGSERSFITEEAVQQLGIESARKEPLIVDGFGGMNTMRCTSARIKLKMRRTDGRFFTMFANSVPKLVSEIAVAKLTGKMLRQIGSTQSTSLPAVTVKPQILVGADYFHEISRESASIKLPSGFHLLRTCLGDMVSGKGRSKRPIGTSKES</sequence>
<dbReference type="Pfam" id="PF03564">
    <property type="entry name" value="DUF1759"/>
    <property type="match status" value="1"/>
</dbReference>
<evidence type="ECO:0000313" key="5">
    <source>
        <dbReference type="Proteomes" id="UP000031036"/>
    </source>
</evidence>
<reference evidence="4 5" key="1">
    <citation type="submission" date="2014-11" db="EMBL/GenBank/DDBJ databases">
        <title>Genetic blueprint of the zoonotic pathogen Toxocara canis.</title>
        <authorList>
            <person name="Zhu X.-Q."/>
            <person name="Korhonen P.K."/>
            <person name="Cai H."/>
            <person name="Young N.D."/>
            <person name="Nejsum P."/>
            <person name="von Samson-Himmelstjerna G."/>
            <person name="Boag P.R."/>
            <person name="Tan P."/>
            <person name="Li Q."/>
            <person name="Min J."/>
            <person name="Yang Y."/>
            <person name="Wang X."/>
            <person name="Fang X."/>
            <person name="Hall R.S."/>
            <person name="Hofmann A."/>
            <person name="Sternberg P.W."/>
            <person name="Jex A.R."/>
            <person name="Gasser R.B."/>
        </authorList>
    </citation>
    <scope>NUCLEOTIDE SEQUENCE [LARGE SCALE GENOMIC DNA]</scope>
    <source>
        <strain evidence="4">PN_DK_2014</strain>
    </source>
</reference>
<feature type="compositionally biased region" description="Basic and acidic residues" evidence="2">
    <location>
        <begin position="373"/>
        <end position="386"/>
    </location>
</feature>
<name>A0A0B2VY57_TOXCA</name>
<accession>A0A0B2VY57</accession>
<feature type="compositionally biased region" description="Basic and acidic residues" evidence="2">
    <location>
        <begin position="332"/>
        <end position="347"/>
    </location>
</feature>
<gene>
    <name evidence="4" type="ORF">Tcan_01426</name>
</gene>
<dbReference type="InterPro" id="IPR005312">
    <property type="entry name" value="DUF1759"/>
</dbReference>
<keyword evidence="5" id="KW-1185">Reference proteome</keyword>
<evidence type="ECO:0000259" key="3">
    <source>
        <dbReference type="Pfam" id="PF05585"/>
    </source>
</evidence>
<evidence type="ECO:0000313" key="4">
    <source>
        <dbReference type="EMBL" id="KHN86603.1"/>
    </source>
</evidence>
<keyword evidence="1" id="KW-0175">Coiled coil</keyword>